<name>A0A7W9GBQ5_9ACTN</name>
<protein>
    <recommendedName>
        <fullName evidence="4">CU044_5270 family protein</fullName>
    </recommendedName>
</protein>
<dbReference type="NCBIfam" id="NF038083">
    <property type="entry name" value="CU044_5270_fam"/>
    <property type="match status" value="1"/>
</dbReference>
<comment type="caution">
    <text evidence="2">The sequence shown here is derived from an EMBL/GenBank/DDBJ whole genome shotgun (WGS) entry which is preliminary data.</text>
</comment>
<feature type="region of interest" description="Disordered" evidence="1">
    <location>
        <begin position="93"/>
        <end position="113"/>
    </location>
</feature>
<evidence type="ECO:0008006" key="4">
    <source>
        <dbReference type="Google" id="ProtNLM"/>
    </source>
</evidence>
<keyword evidence="3" id="KW-1185">Reference proteome</keyword>
<evidence type="ECO:0000256" key="1">
    <source>
        <dbReference type="SAM" id="MobiDB-lite"/>
    </source>
</evidence>
<gene>
    <name evidence="2" type="ORF">HD596_007599</name>
</gene>
<evidence type="ECO:0000313" key="3">
    <source>
        <dbReference type="Proteomes" id="UP000579153"/>
    </source>
</evidence>
<dbReference type="AlphaFoldDB" id="A0A7W9GBQ5"/>
<reference evidence="2 3" key="1">
    <citation type="submission" date="2020-08" db="EMBL/GenBank/DDBJ databases">
        <title>Sequencing the genomes of 1000 actinobacteria strains.</title>
        <authorList>
            <person name="Klenk H.-P."/>
        </authorList>
    </citation>
    <scope>NUCLEOTIDE SEQUENCE [LARGE SCALE GENOMIC DNA]</scope>
    <source>
        <strain evidence="2 3">DSM 45507</strain>
    </source>
</reference>
<proteinExistence type="predicted"/>
<dbReference type="Proteomes" id="UP000579153">
    <property type="component" value="Unassembled WGS sequence"/>
</dbReference>
<sequence>MDDLTAIKELLAVPPPAPDVIEDGRARMAAAYADSPAPRRLGTHRRTARWTALAAAALGTAAAVTAVVTPGAVTPGAVTPGAVTPGAVTPGAVTPGAVTPGGVTPGDPAVSRSADPLSARQIFLAAATSVSKAPAAEGAYWVRSGVAGKQRLEPSGRYTLEARSSTDIWIARDRGKPTWYITRNLGVKPATPQDEQAWRAAGSPSSWTYSGLPGRAVTLRTKPDEPVTARQDGEGSMGFLANKPMTRAELAKLPTTPEGLREYLEPLVTEQHGTEPVNADAELYETGVRLLMNLPASPETRAAAYRMLASLPGTTAEGQVTDPLGRTGQAVSRRLANGTDRIIVDAETGEPLAFESTIKGIRTFEAIKKTGWTNEQPPLPPGNQ</sequence>
<dbReference type="InterPro" id="IPR047789">
    <property type="entry name" value="CU044_5270-like"/>
</dbReference>
<accession>A0A7W9GBQ5</accession>
<organism evidence="2 3">
    <name type="scientific">Nonomuraea jabiensis</name>
    <dbReference type="NCBI Taxonomy" id="882448"/>
    <lineage>
        <taxon>Bacteria</taxon>
        <taxon>Bacillati</taxon>
        <taxon>Actinomycetota</taxon>
        <taxon>Actinomycetes</taxon>
        <taxon>Streptosporangiales</taxon>
        <taxon>Streptosporangiaceae</taxon>
        <taxon>Nonomuraea</taxon>
    </lineage>
</organism>
<dbReference type="EMBL" id="JACHMB010000001">
    <property type="protein sequence ID" value="MBB5780843.1"/>
    <property type="molecule type" value="Genomic_DNA"/>
</dbReference>
<dbReference type="RefSeq" id="WP_185074244.1">
    <property type="nucleotide sequence ID" value="NZ_JACHMB010000001.1"/>
</dbReference>
<feature type="compositionally biased region" description="Low complexity" evidence="1">
    <location>
        <begin position="93"/>
        <end position="110"/>
    </location>
</feature>
<evidence type="ECO:0000313" key="2">
    <source>
        <dbReference type="EMBL" id="MBB5780843.1"/>
    </source>
</evidence>